<accession>A0ABT0EW99</accession>
<organism evidence="2 3">
    <name type="scientific">Pseudomonas violetae</name>
    <dbReference type="NCBI Taxonomy" id="2915813"/>
    <lineage>
        <taxon>Bacteria</taxon>
        <taxon>Pseudomonadati</taxon>
        <taxon>Pseudomonadota</taxon>
        <taxon>Gammaproteobacteria</taxon>
        <taxon>Pseudomonadales</taxon>
        <taxon>Pseudomonadaceae</taxon>
        <taxon>Pseudomonas</taxon>
    </lineage>
</organism>
<dbReference type="EMBL" id="JAKNRW010000003">
    <property type="protein sequence ID" value="MCK1789747.1"/>
    <property type="molecule type" value="Genomic_DNA"/>
</dbReference>
<keyword evidence="3" id="KW-1185">Reference proteome</keyword>
<feature type="region of interest" description="Disordered" evidence="1">
    <location>
        <begin position="25"/>
        <end position="47"/>
    </location>
</feature>
<evidence type="ECO:0000313" key="2">
    <source>
        <dbReference type="EMBL" id="MCK1789747.1"/>
    </source>
</evidence>
<sequence length="457" mass="52499">MIKRTRTCAICNTAFTTSQIKAKHCPPCRPKARQKNQKEKRQTTEEKRILRLSQSDEWLWIASECKRAGTVEILQGVDLVALFEVYKARFKTFGWNSETKTSKFHLCHVQPAKGIGTVGLLHHLNLFIGGSFHNQTHGNKSYQDRGLCIPRSKLKAKWKVTSTTHDRVVLDLVTDYLGQVLIDYAKEHPVTKSNRYCAAKWVFQNDPDNTLPLSKLERMSLHDLRAIRTKIEDKPAFTIDYATKRSFIVMLEECQRLSEQLPTGQHKSDITFMVPVLHVAIAWLSRQPDQQGLSSILENPYGVTWNPLELREGMDASTLRDFIGFRTFHTLQGQPVDRKMIRSTLSKYLEVTSLAPDYSGSTSSIQDHFADDYSRFLQQVPVIKNAIISLGLPDKVMLAEEIVKAEQATYEEEMFARFPSQQCEGLLDYSSIYYQVEDDYVPNQYLRITPEEIFCDF</sequence>
<protein>
    <submittedName>
        <fullName evidence="2">Uncharacterized protein</fullName>
    </submittedName>
</protein>
<feature type="compositionally biased region" description="Basic and acidic residues" evidence="1">
    <location>
        <begin position="36"/>
        <end position="47"/>
    </location>
</feature>
<dbReference type="RefSeq" id="WP_247289232.1">
    <property type="nucleotide sequence ID" value="NZ_JAKNRW010000003.1"/>
</dbReference>
<evidence type="ECO:0000256" key="1">
    <source>
        <dbReference type="SAM" id="MobiDB-lite"/>
    </source>
</evidence>
<comment type="caution">
    <text evidence="2">The sequence shown here is derived from an EMBL/GenBank/DDBJ whole genome shotgun (WGS) entry which is preliminary data.</text>
</comment>
<gene>
    <name evidence="2" type="ORF">L9059_06015</name>
</gene>
<feature type="compositionally biased region" description="Basic residues" evidence="1">
    <location>
        <begin position="25"/>
        <end position="35"/>
    </location>
</feature>
<dbReference type="Proteomes" id="UP001299876">
    <property type="component" value="Unassembled WGS sequence"/>
</dbReference>
<reference evidence="2 3" key="1">
    <citation type="submission" date="2022-02" db="EMBL/GenBank/DDBJ databases">
        <title>Comparative genomics of the first Antarctic Pseudomonas spp. capable of biotransforming 2,4,6-Trinitrotoluene.</title>
        <authorList>
            <person name="Cabrera M.A."/>
            <person name="Marquez S.L."/>
            <person name="Perez-Donoso J.M."/>
        </authorList>
    </citation>
    <scope>NUCLEOTIDE SEQUENCE [LARGE SCALE GENOMIC DNA]</scope>
    <source>
        <strain evidence="2 3">TNT19</strain>
    </source>
</reference>
<proteinExistence type="predicted"/>
<name>A0ABT0EW99_9PSED</name>
<evidence type="ECO:0000313" key="3">
    <source>
        <dbReference type="Proteomes" id="UP001299876"/>
    </source>
</evidence>